<feature type="region of interest" description="Disordered" evidence="1">
    <location>
        <begin position="49"/>
        <end position="88"/>
    </location>
</feature>
<gene>
    <name evidence="2" type="ORF">EDB92DRAFT_1842897</name>
</gene>
<name>A0AAD4LKY3_9AGAM</name>
<feature type="compositionally biased region" description="Low complexity" evidence="1">
    <location>
        <begin position="426"/>
        <end position="435"/>
    </location>
</feature>
<feature type="compositionally biased region" description="Polar residues" evidence="1">
    <location>
        <begin position="1064"/>
        <end position="1092"/>
    </location>
</feature>
<feature type="region of interest" description="Disordered" evidence="1">
    <location>
        <begin position="471"/>
        <end position="534"/>
    </location>
</feature>
<feature type="compositionally biased region" description="Low complexity" evidence="1">
    <location>
        <begin position="400"/>
        <end position="417"/>
    </location>
</feature>
<evidence type="ECO:0000313" key="3">
    <source>
        <dbReference type="Proteomes" id="UP001201163"/>
    </source>
</evidence>
<comment type="caution">
    <text evidence="2">The sequence shown here is derived from an EMBL/GenBank/DDBJ whole genome shotgun (WGS) entry which is preliminary data.</text>
</comment>
<feature type="compositionally biased region" description="Low complexity" evidence="1">
    <location>
        <begin position="803"/>
        <end position="814"/>
    </location>
</feature>
<feature type="compositionally biased region" description="Basic residues" evidence="1">
    <location>
        <begin position="79"/>
        <end position="88"/>
    </location>
</feature>
<organism evidence="2 3">
    <name type="scientific">Lactarius akahatsu</name>
    <dbReference type="NCBI Taxonomy" id="416441"/>
    <lineage>
        <taxon>Eukaryota</taxon>
        <taxon>Fungi</taxon>
        <taxon>Dikarya</taxon>
        <taxon>Basidiomycota</taxon>
        <taxon>Agaricomycotina</taxon>
        <taxon>Agaricomycetes</taxon>
        <taxon>Russulales</taxon>
        <taxon>Russulaceae</taxon>
        <taxon>Lactarius</taxon>
    </lineage>
</organism>
<feature type="region of interest" description="Disordered" evidence="1">
    <location>
        <begin position="1819"/>
        <end position="1876"/>
    </location>
</feature>
<protein>
    <submittedName>
        <fullName evidence="2">Uncharacterized protein</fullName>
    </submittedName>
</protein>
<feature type="region of interest" description="Disordered" evidence="1">
    <location>
        <begin position="1539"/>
        <end position="1573"/>
    </location>
</feature>
<feature type="region of interest" description="Disordered" evidence="1">
    <location>
        <begin position="310"/>
        <end position="453"/>
    </location>
</feature>
<feature type="compositionally biased region" description="Polar residues" evidence="1">
    <location>
        <begin position="879"/>
        <end position="897"/>
    </location>
</feature>
<proteinExistence type="predicted"/>
<feature type="region of interest" description="Disordered" evidence="1">
    <location>
        <begin position="1"/>
        <end position="34"/>
    </location>
</feature>
<feature type="compositionally biased region" description="Low complexity" evidence="1">
    <location>
        <begin position="498"/>
        <end position="513"/>
    </location>
</feature>
<feature type="compositionally biased region" description="Low complexity" evidence="1">
    <location>
        <begin position="358"/>
        <end position="372"/>
    </location>
</feature>
<feature type="region of interest" description="Disordered" evidence="1">
    <location>
        <begin position="803"/>
        <end position="835"/>
    </location>
</feature>
<feature type="region of interest" description="Disordered" evidence="1">
    <location>
        <begin position="239"/>
        <end position="293"/>
    </location>
</feature>
<dbReference type="EMBL" id="JAKELL010000009">
    <property type="protein sequence ID" value="KAH8996246.1"/>
    <property type="molecule type" value="Genomic_DNA"/>
</dbReference>
<dbReference type="Proteomes" id="UP001201163">
    <property type="component" value="Unassembled WGS sequence"/>
</dbReference>
<feature type="compositionally biased region" description="Polar residues" evidence="1">
    <location>
        <begin position="14"/>
        <end position="30"/>
    </location>
</feature>
<reference evidence="2" key="1">
    <citation type="submission" date="2022-01" db="EMBL/GenBank/DDBJ databases">
        <title>Comparative genomics reveals a dynamic genome evolution in the ectomycorrhizal milk-cap (Lactarius) mushrooms.</title>
        <authorList>
            <consortium name="DOE Joint Genome Institute"/>
            <person name="Lebreton A."/>
            <person name="Tang N."/>
            <person name="Kuo A."/>
            <person name="LaButti K."/>
            <person name="Drula E."/>
            <person name="Barry K."/>
            <person name="Clum A."/>
            <person name="Lipzen A."/>
            <person name="Mousain D."/>
            <person name="Ng V."/>
            <person name="Wang R."/>
            <person name="Wang X."/>
            <person name="Dai Y."/>
            <person name="Henrissat B."/>
            <person name="Grigoriev I.V."/>
            <person name="Guerin-Laguette A."/>
            <person name="Yu F."/>
            <person name="Martin F.M."/>
        </authorList>
    </citation>
    <scope>NUCLEOTIDE SEQUENCE</scope>
    <source>
        <strain evidence="2">QP</strain>
    </source>
</reference>
<sequence>MRSTLPLCSPAHSPDQTRTLSTLPQQTTPEPTHIPTIRLISATPSAVGSVHALGDPLASQSPSSSPPTPLAPKQDMQAPRRRLVPKKSRLGLLVSGKGGKTNGKHDLSDVVRRVGGSATTASIGKAGFEIYVDPISQPHHDTDEVLMVKKKKSRASLSALKWGALGEVTNSAQTRDTTQTVRLKNEDKEKWWTIGRGRKDSKDKRVVEKDAAGTLTENSASRARFNSLDSRLVLNVASKTAERQAQPRSASASESSIQGIDPLSDLPSVVAPSYPAPEDDPTPPLLAPPNSTTGSIAIRAMRSMRSVARLTSWTNGKPTEKENKSAILVPAQRKDDESKRTKTKGKRKFELGRDQTVSRLSGSSSEAGVSSGPHPQPSATRKPGVLGLGFPSGFRFGTVRSSSAGSSDRISCSSAGDTPSESQDCSSSTVSAASSLRPRSAMSRISSSSSSSVKWVEDRLETVRVACRRERRDGTQRDSTGARSRAKVTDVLLEKSSRPVLSKSTSPSSLPTLAVEEANRHSARESEPGATPNKQIRIRPASDQMIGMERLRGIRGVGEGTLSALDAATNELASLISRLDLEATPGTPRGTLRLSPSFTTLLESPRLKGSPEKSSFPRALALRPSTASLTSLRPYPQPRTREAIPDTQRYGQQIAPWPVSPSKPMETSSTNFAPLASSTVVGSSIPSPTPGQIVNSTTGYESSFVFRPLRPGKANQPVAPVPVPLPQGHFGSARTEPVTFESKTVSMKTSVGLLAGSQKESTLGRTFRKVMSTLSLRAKESERSVDSEGTGILMSSEARKNLGLAGTLGGSTSSRNPDLSLETDNPDSDIPNELQDILTGGNAERLDDSEDTIAFPLAPFPHLPPSPGLPPECPLPTPMMSQTCAARSGGSVNSTQPIVEGGDDGDDESDSSSLEENDTKKSFDFTGELKKLSSFAGTHRHSFVEQLENAFHEDIPPVPVVPSFDDSHVVTSTSVPPLLPSPEIVVSKKAKGTISYNILQDEVEKPPALSKPSYGQLNLNFKFGGHPLSAKTADASPLTLSDIIPSPAHARSLSLGSAREDDSTQQIPEAMSTASPDSSVRRQFNSDPSSTRPVHEDSRADAYSSHSRASSQSSFRGFESFDEIRRGFEFVDNRPAFYPPPFDNRRNQQLRDSMMSIASVSSYGFVINPGLKDPFDYGYESRPVSGDMSTVMTMSTSVDDTFSFIRRGPHRKRVDSDSSSFYFRAPGMSHISRPHKGHARQDSAMSAASVPPPVSIYNRSFGAHRRIDSGSSIGSVLQAHPSYGFSGGNRSSWAPGHKREMSADSVMSDVSVRMSRPTLGDKMLDSRHDYCLPLASIAASPPESEASGRSYEHIRRRGSFDSIAEKEHHWRSRDSIINQGNTGSLANSDSVFGRVGSLAAYSSPNQLQMNDIRPFSLISADGDSSDPKREDDTMISMIGGGRVRRRSVGSFVESSPLFFRVGKRKIMSARRKQHDLVSSHEGLVEPPSLTRRIENSPRGLGEERMMSARQGLLSRNSLEEHCLSADGIDTSFTAKPVFSRPIPASRSRSGTNSSISSGIDTPPLSSSGETSSVASDSISSIDLSRVNLSLTSYPSIVQPRTRIRSRGSGHRRRISGIRISRTSVYETIEEEMSAISTPVLDCFPDSVKAPLSPVIDDNVIVVDPDDTSPTDWDERGIAALRRYYTLKDEADVTISESKQAWLDTPFSVYAVQSFEPPAHRSGMRALLEHSRQTYGSLPAELRRIRSRTSSRPTPYPQPQRTVKISLSPSTVHPVIPTSQTSAVLAPSVTPALIPQALQQRPINPNTVVAGESSLVPGKNAKVGSGPFSQSRIGLDARRNTPGRAKRSVGKENKENTISSGVMTAPGDGLRLNRPRPRGRLVPTRSAVAIGA</sequence>
<evidence type="ECO:0000313" key="2">
    <source>
        <dbReference type="EMBL" id="KAH8996246.1"/>
    </source>
</evidence>
<feature type="region of interest" description="Disordered" evidence="1">
    <location>
        <begin position="855"/>
        <end position="920"/>
    </location>
</feature>
<feature type="compositionally biased region" description="Low complexity" evidence="1">
    <location>
        <begin position="1545"/>
        <end position="1559"/>
    </location>
</feature>
<feature type="compositionally biased region" description="Pro residues" evidence="1">
    <location>
        <begin position="858"/>
        <end position="877"/>
    </location>
</feature>
<accession>A0AAD4LKY3</accession>
<feature type="compositionally biased region" description="Acidic residues" evidence="1">
    <location>
        <begin position="901"/>
        <end position="916"/>
    </location>
</feature>
<feature type="region of interest" description="Disordered" evidence="1">
    <location>
        <begin position="1051"/>
        <end position="1109"/>
    </location>
</feature>
<evidence type="ECO:0000256" key="1">
    <source>
        <dbReference type="SAM" id="MobiDB-lite"/>
    </source>
</evidence>
<feature type="compositionally biased region" description="Basic and acidic residues" evidence="1">
    <location>
        <begin position="517"/>
        <end position="527"/>
    </location>
</feature>
<keyword evidence="3" id="KW-1185">Reference proteome</keyword>
<feature type="compositionally biased region" description="Polar residues" evidence="1">
    <location>
        <begin position="246"/>
        <end position="258"/>
    </location>
</feature>